<evidence type="ECO:0000313" key="3">
    <source>
        <dbReference type="Proteomes" id="UP001516023"/>
    </source>
</evidence>
<name>A0ABD3Q4J8_9STRA</name>
<keyword evidence="3" id="KW-1185">Reference proteome</keyword>
<proteinExistence type="predicted"/>
<dbReference type="Proteomes" id="UP001516023">
    <property type="component" value="Unassembled WGS sequence"/>
</dbReference>
<sequence>MKTTILPTSLILLTSFSRYCVGYKSALPAATSSKVRERLGASLSNPIISGRFLRSSRNILRSQSTGENRGSRLRMANEGSVDKVHEKGLFLFDFDGVVCDSCDECTVSAWRTCHLLNAIKGDTSLSTTHPPQWLFDKMREIRPAIEVGWQIPVLLSVLMEQNYASSPDCPAMTVPEILENYESLVLTWLEQHSLIADDMIHTFGKVRDDWIENDLTSWLDINVFYHGIAKAISHCSGEVVLVTTKQQRFATALVRHAGIPTSAMPDDSIYGLGMYKSKADVIVERMTKRKTDPENTHFFEDRWPTIAKCLKDKRLEKVKFYLCSWGYCTPGEVALASQEPRVEVLSLDDFSKIVK</sequence>
<protein>
    <submittedName>
        <fullName evidence="2">Uncharacterized protein</fullName>
    </submittedName>
</protein>
<feature type="chain" id="PRO_5044752824" evidence="1">
    <location>
        <begin position="23"/>
        <end position="355"/>
    </location>
</feature>
<gene>
    <name evidence="2" type="ORF">HJC23_009541</name>
</gene>
<dbReference type="EMBL" id="JABMIG020000072">
    <property type="protein sequence ID" value="KAL3795368.1"/>
    <property type="molecule type" value="Genomic_DNA"/>
</dbReference>
<accession>A0ABD3Q4J8</accession>
<comment type="caution">
    <text evidence="2">The sequence shown here is derived from an EMBL/GenBank/DDBJ whole genome shotgun (WGS) entry which is preliminary data.</text>
</comment>
<dbReference type="SUPFAM" id="SSF56784">
    <property type="entry name" value="HAD-like"/>
    <property type="match status" value="1"/>
</dbReference>
<organism evidence="2 3">
    <name type="scientific">Cyclotella cryptica</name>
    <dbReference type="NCBI Taxonomy" id="29204"/>
    <lineage>
        <taxon>Eukaryota</taxon>
        <taxon>Sar</taxon>
        <taxon>Stramenopiles</taxon>
        <taxon>Ochrophyta</taxon>
        <taxon>Bacillariophyta</taxon>
        <taxon>Coscinodiscophyceae</taxon>
        <taxon>Thalassiosirophycidae</taxon>
        <taxon>Stephanodiscales</taxon>
        <taxon>Stephanodiscaceae</taxon>
        <taxon>Cyclotella</taxon>
    </lineage>
</organism>
<dbReference type="AlphaFoldDB" id="A0ABD3Q4J8"/>
<dbReference type="InterPro" id="IPR036412">
    <property type="entry name" value="HAD-like_sf"/>
</dbReference>
<feature type="signal peptide" evidence="1">
    <location>
        <begin position="1"/>
        <end position="22"/>
    </location>
</feature>
<evidence type="ECO:0000313" key="2">
    <source>
        <dbReference type="EMBL" id="KAL3795368.1"/>
    </source>
</evidence>
<reference evidence="2 3" key="1">
    <citation type="journal article" date="2020" name="G3 (Bethesda)">
        <title>Improved Reference Genome for Cyclotella cryptica CCMP332, a Model for Cell Wall Morphogenesis, Salinity Adaptation, and Lipid Production in Diatoms (Bacillariophyta).</title>
        <authorList>
            <person name="Roberts W.R."/>
            <person name="Downey K.M."/>
            <person name="Ruck E.C."/>
            <person name="Traller J.C."/>
            <person name="Alverson A.J."/>
        </authorList>
    </citation>
    <scope>NUCLEOTIDE SEQUENCE [LARGE SCALE GENOMIC DNA]</scope>
    <source>
        <strain evidence="2 3">CCMP332</strain>
    </source>
</reference>
<evidence type="ECO:0000256" key="1">
    <source>
        <dbReference type="SAM" id="SignalP"/>
    </source>
</evidence>
<keyword evidence="1" id="KW-0732">Signal</keyword>